<dbReference type="RefSeq" id="WP_245752477.1">
    <property type="nucleotide sequence ID" value="NZ_FOJU01000001.1"/>
</dbReference>
<organism evidence="1 2">
    <name type="scientific">Poseidonocella pacifica</name>
    <dbReference type="NCBI Taxonomy" id="871651"/>
    <lineage>
        <taxon>Bacteria</taxon>
        <taxon>Pseudomonadati</taxon>
        <taxon>Pseudomonadota</taxon>
        <taxon>Alphaproteobacteria</taxon>
        <taxon>Rhodobacterales</taxon>
        <taxon>Roseobacteraceae</taxon>
        <taxon>Poseidonocella</taxon>
    </lineage>
</organism>
<evidence type="ECO:0000313" key="1">
    <source>
        <dbReference type="EMBL" id="SFA77504.1"/>
    </source>
</evidence>
<dbReference type="InterPro" id="IPR045516">
    <property type="entry name" value="DUF6477"/>
</dbReference>
<protein>
    <submittedName>
        <fullName evidence="1">Uncharacterized protein</fullName>
    </submittedName>
</protein>
<evidence type="ECO:0000313" key="2">
    <source>
        <dbReference type="Proteomes" id="UP000198796"/>
    </source>
</evidence>
<dbReference type="EMBL" id="FOJU01000001">
    <property type="protein sequence ID" value="SFA77504.1"/>
    <property type="molecule type" value="Genomic_DNA"/>
</dbReference>
<name>A0A1I0VM53_9RHOB</name>
<keyword evidence="2" id="KW-1185">Reference proteome</keyword>
<dbReference type="Pfam" id="PF20083">
    <property type="entry name" value="DUF6477"/>
    <property type="match status" value="1"/>
</dbReference>
<accession>A0A1I0VM53</accession>
<sequence length="99" mass="11284">MQDIQTRIAQLRRPKLLIEAARAGAGKYRREHHFLRLVKATLPARHGAAIMKILEEEARLDSLRREADASYSVQRHVGVLIALMGEFRLFKENVVQPVG</sequence>
<dbReference type="STRING" id="871651.SAMN05421688_0783"/>
<proteinExistence type="predicted"/>
<reference evidence="1 2" key="1">
    <citation type="submission" date="2016-10" db="EMBL/GenBank/DDBJ databases">
        <authorList>
            <person name="de Groot N.N."/>
        </authorList>
    </citation>
    <scope>NUCLEOTIDE SEQUENCE [LARGE SCALE GENOMIC DNA]</scope>
    <source>
        <strain evidence="1 2">DSM 29316</strain>
    </source>
</reference>
<gene>
    <name evidence="1" type="ORF">SAMN05421688_0783</name>
</gene>
<dbReference type="AlphaFoldDB" id="A0A1I0VM53"/>
<dbReference type="Proteomes" id="UP000198796">
    <property type="component" value="Unassembled WGS sequence"/>
</dbReference>